<evidence type="ECO:0000313" key="12">
    <source>
        <dbReference type="EMBL" id="KAH3677701.1"/>
    </source>
</evidence>
<dbReference type="PANTHER" id="PTHR31616:SF9">
    <property type="entry name" value="GLUCOAMYLASE, INTRACELLULAR SPORULATION-SPECIFIC"/>
    <property type="match status" value="1"/>
</dbReference>
<dbReference type="GO" id="GO:0000324">
    <property type="term" value="C:fungal-type vacuole"/>
    <property type="evidence" value="ECO:0007669"/>
    <property type="project" value="TreeGrafter"/>
</dbReference>
<dbReference type="PANTHER" id="PTHR31616">
    <property type="entry name" value="TREHALASE"/>
    <property type="match status" value="1"/>
</dbReference>
<feature type="signal peptide" evidence="10">
    <location>
        <begin position="1"/>
        <end position="21"/>
    </location>
</feature>
<comment type="similarity">
    <text evidence="2">Belongs to the glycosyl hydrolase 15 family.</text>
</comment>
<keyword evidence="7" id="KW-0624">Polysaccharide degradation</keyword>
<protein>
    <recommendedName>
        <fullName evidence="3">glucan 1,4-alpha-glucosidase</fullName>
        <ecNumber evidence="3">3.2.1.3</ecNumber>
    </recommendedName>
    <alternativeName>
        <fullName evidence="9">1,4-alpha-D-glucan glucohydrolase</fullName>
    </alternativeName>
    <alternativeName>
        <fullName evidence="8">Glucan 1,4-alpha-glucosidase</fullName>
    </alternativeName>
</protein>
<dbReference type="Gene3D" id="1.50.10.10">
    <property type="match status" value="1"/>
</dbReference>
<dbReference type="EC" id="3.2.1.3" evidence="3"/>
<dbReference type="InterPro" id="IPR000165">
    <property type="entry name" value="Glucoamylase"/>
</dbReference>
<organism evidence="12 13">
    <name type="scientific">Ogataea polymorpha</name>
    <dbReference type="NCBI Taxonomy" id="460523"/>
    <lineage>
        <taxon>Eukaryota</taxon>
        <taxon>Fungi</taxon>
        <taxon>Dikarya</taxon>
        <taxon>Ascomycota</taxon>
        <taxon>Saccharomycotina</taxon>
        <taxon>Pichiomycetes</taxon>
        <taxon>Pichiales</taxon>
        <taxon>Pichiaceae</taxon>
        <taxon>Ogataea</taxon>
    </lineage>
</organism>
<evidence type="ECO:0000256" key="5">
    <source>
        <dbReference type="ARBA" id="ARBA00023277"/>
    </source>
</evidence>
<comment type="catalytic activity">
    <reaction evidence="1">
        <text>Hydrolysis of terminal (1-&gt;4)-linked alpha-D-glucose residues successively from non-reducing ends of the chains with release of beta-D-glucose.</text>
        <dbReference type="EC" id="3.2.1.3"/>
    </reaction>
</comment>
<evidence type="ECO:0000256" key="1">
    <source>
        <dbReference type="ARBA" id="ARBA00001863"/>
    </source>
</evidence>
<reference evidence="12" key="2">
    <citation type="submission" date="2021-01" db="EMBL/GenBank/DDBJ databases">
        <authorList>
            <person name="Schikora-Tamarit M.A."/>
        </authorList>
    </citation>
    <scope>NUCLEOTIDE SEQUENCE</scope>
    <source>
        <strain evidence="12">NCAIM Y.01608</strain>
    </source>
</reference>
<proteinExistence type="inferred from homology"/>
<sequence length="566" mass="63431">MNFKVSLLLLAGMAPIPMSGAIPLVQEGALPLIANRSPYPTDVASYISRLIRHSATGVASFVTAAISTADNSPPTYLSKSVVSREAAPADDFESWLISQRDFAFKGILSSIGGYHNSTDLAGVAKGAIIASPSRSHPDYFYQWTRDSAVTIGTLIDYLDDTGFDDAKYNIPEIIEAYIVNSKKLQRLSNPSGTFESLEGLGEPKFAVNSTEFSGPWGRPQRDGPALRASTVISYLNILRKYNKELVLKDELIDEESIYHEVVKPDLSYVIRNWYKKGFDLWEEVNSVHLFTSLTQLKALKMGFQEALRFEDKTFYGNLTSSYAALRYFILIDSGFRLNSIPYLIETPELLATGERTGIDAGTIIGIIRTHTFNVDTQDDVEIPFNVDDPASLNTLVALANDMKYRYPINHHRLNLSSAFALGRYPEDIYNGVDTSEGNPWFIATASAAELIYKYIYSHYRYEKDLVIPIELRQLFESITDLKIRNQTVLPFGSKAFADTVGALKRYADAYLAIIKEHAARDGHMSEQFNRYTGFMVGARDLTWSYSSFWSACRWRAKVASIIHAQR</sequence>
<keyword evidence="4" id="KW-0378">Hydrolase</keyword>
<dbReference type="InterPro" id="IPR011613">
    <property type="entry name" value="GH15-like"/>
</dbReference>
<evidence type="ECO:0000256" key="8">
    <source>
        <dbReference type="ARBA" id="ARBA00033442"/>
    </source>
</evidence>
<keyword evidence="6" id="KW-0326">Glycosidase</keyword>
<keyword evidence="13" id="KW-1185">Reference proteome</keyword>
<dbReference type="SUPFAM" id="SSF48208">
    <property type="entry name" value="Six-hairpin glycosidases"/>
    <property type="match status" value="1"/>
</dbReference>
<evidence type="ECO:0000256" key="10">
    <source>
        <dbReference type="SAM" id="SignalP"/>
    </source>
</evidence>
<name>A0A9P8TG81_9ASCO</name>
<feature type="domain" description="GH15-like" evidence="11">
    <location>
        <begin position="123"/>
        <end position="549"/>
    </location>
</feature>
<evidence type="ECO:0000313" key="13">
    <source>
        <dbReference type="Proteomes" id="UP000788993"/>
    </source>
</evidence>
<keyword evidence="10" id="KW-0732">Signal</keyword>
<reference evidence="12" key="1">
    <citation type="journal article" date="2021" name="Open Biol.">
        <title>Shared evolutionary footprints suggest mitochondrial oxidative damage underlies multiple complex I losses in fungi.</title>
        <authorList>
            <person name="Schikora-Tamarit M.A."/>
            <person name="Marcet-Houben M."/>
            <person name="Nosek J."/>
            <person name="Gabaldon T."/>
        </authorList>
    </citation>
    <scope>NUCLEOTIDE SEQUENCE</scope>
    <source>
        <strain evidence="12">NCAIM Y.01608</strain>
    </source>
</reference>
<dbReference type="InterPro" id="IPR008928">
    <property type="entry name" value="6-hairpin_glycosidase_sf"/>
</dbReference>
<keyword evidence="5" id="KW-0119">Carbohydrate metabolism</keyword>
<evidence type="ECO:0000256" key="6">
    <source>
        <dbReference type="ARBA" id="ARBA00023295"/>
    </source>
</evidence>
<evidence type="ECO:0000259" key="11">
    <source>
        <dbReference type="Pfam" id="PF00723"/>
    </source>
</evidence>
<dbReference type="EMBL" id="JAEUBD010000095">
    <property type="protein sequence ID" value="KAH3677701.1"/>
    <property type="molecule type" value="Genomic_DNA"/>
</dbReference>
<dbReference type="GO" id="GO:0004339">
    <property type="term" value="F:glucan 1,4-alpha-glucosidase activity"/>
    <property type="evidence" value="ECO:0007669"/>
    <property type="project" value="UniProtKB-EC"/>
</dbReference>
<dbReference type="GO" id="GO:0000272">
    <property type="term" value="P:polysaccharide catabolic process"/>
    <property type="evidence" value="ECO:0007669"/>
    <property type="project" value="UniProtKB-KW"/>
</dbReference>
<dbReference type="InterPro" id="IPR012341">
    <property type="entry name" value="6hp_glycosidase-like_sf"/>
</dbReference>
<evidence type="ECO:0000256" key="4">
    <source>
        <dbReference type="ARBA" id="ARBA00022801"/>
    </source>
</evidence>
<gene>
    <name evidence="12" type="ORF">OGATHE_000355</name>
</gene>
<accession>A0A9P8TG81</accession>
<dbReference type="AlphaFoldDB" id="A0A9P8TG81"/>
<evidence type="ECO:0000256" key="3">
    <source>
        <dbReference type="ARBA" id="ARBA00012593"/>
    </source>
</evidence>
<comment type="caution">
    <text evidence="12">The sequence shown here is derived from an EMBL/GenBank/DDBJ whole genome shotgun (WGS) entry which is preliminary data.</text>
</comment>
<dbReference type="Pfam" id="PF00723">
    <property type="entry name" value="Glyco_hydro_15"/>
    <property type="match status" value="1"/>
</dbReference>
<feature type="chain" id="PRO_5040221502" description="glucan 1,4-alpha-glucosidase" evidence="10">
    <location>
        <begin position="22"/>
        <end position="566"/>
    </location>
</feature>
<evidence type="ECO:0000256" key="9">
    <source>
        <dbReference type="ARBA" id="ARBA00033473"/>
    </source>
</evidence>
<dbReference type="OrthoDB" id="6123450at2759"/>
<evidence type="ECO:0000256" key="2">
    <source>
        <dbReference type="ARBA" id="ARBA00006188"/>
    </source>
</evidence>
<dbReference type="PRINTS" id="PR00736">
    <property type="entry name" value="GLHYDRLASE15"/>
</dbReference>
<dbReference type="Proteomes" id="UP000788993">
    <property type="component" value="Unassembled WGS sequence"/>
</dbReference>
<evidence type="ECO:0000256" key="7">
    <source>
        <dbReference type="ARBA" id="ARBA00023326"/>
    </source>
</evidence>